<gene>
    <name evidence="2" type="ORF">FZC84_00140</name>
</gene>
<proteinExistence type="predicted"/>
<dbReference type="InterPro" id="IPR002575">
    <property type="entry name" value="Aminoglycoside_PTrfase"/>
</dbReference>
<accession>A0A5D4MJF8</accession>
<dbReference type="AlphaFoldDB" id="A0A5D4MJF8"/>
<dbReference type="Proteomes" id="UP000325182">
    <property type="component" value="Unassembled WGS sequence"/>
</dbReference>
<evidence type="ECO:0000313" key="3">
    <source>
        <dbReference type="Proteomes" id="UP000325182"/>
    </source>
</evidence>
<feature type="domain" description="Aminoglycoside phosphotransferase" evidence="1">
    <location>
        <begin position="27"/>
        <end position="251"/>
    </location>
</feature>
<evidence type="ECO:0000259" key="1">
    <source>
        <dbReference type="Pfam" id="PF01636"/>
    </source>
</evidence>
<protein>
    <submittedName>
        <fullName evidence="2">Aminoglycoside phosphotransferase family protein</fullName>
    </submittedName>
</protein>
<dbReference type="SUPFAM" id="SSF56112">
    <property type="entry name" value="Protein kinase-like (PK-like)"/>
    <property type="match status" value="1"/>
</dbReference>
<keyword evidence="2" id="KW-0808">Transferase</keyword>
<evidence type="ECO:0000313" key="2">
    <source>
        <dbReference type="EMBL" id="TYS01116.1"/>
    </source>
</evidence>
<dbReference type="Gene3D" id="3.90.1200.10">
    <property type="match status" value="1"/>
</dbReference>
<dbReference type="InterPro" id="IPR011009">
    <property type="entry name" value="Kinase-like_dom_sf"/>
</dbReference>
<dbReference type="Pfam" id="PF01636">
    <property type="entry name" value="APH"/>
    <property type="match status" value="1"/>
</dbReference>
<sequence>MIDQEVNLFVKKLCSHSKLGVMHKSPEPLTGGLLHKIFRVETDRGKFAVKILNPQIMNRPQARDSYIHSEMVASFLAEKLPALPAKVINGTQLQKFEDQYFLVYDWIIGKTKPLSELNSNHARLIGSLLGEIHNSDIALCNIKMNIPQKHPAHKWNIYLQKGKENHSAWTGLLAENSTSLYKWSAAAEKAAPILSSDLVISHRDLDPKNVMWNDSTPVIIDWESAGFIHPMQDLLETALYWSVNDIGELQEDSFSSFLKGYKSKGKELTADWKSVLDAGYSAKLDWLEYNLKRSLWIECGDKEEQQLGTEQVYETIDELKRYEEQIPDLLKWLDVKFT</sequence>
<dbReference type="EMBL" id="VTEG01000001">
    <property type="protein sequence ID" value="TYS01116.1"/>
    <property type="molecule type" value="Genomic_DNA"/>
</dbReference>
<dbReference type="GO" id="GO:0016740">
    <property type="term" value="F:transferase activity"/>
    <property type="evidence" value="ECO:0007669"/>
    <property type="project" value="UniProtKB-KW"/>
</dbReference>
<dbReference type="RefSeq" id="WP_148952501.1">
    <property type="nucleotide sequence ID" value="NZ_VTEG01000001.1"/>
</dbReference>
<organism evidence="2 3">
    <name type="scientific">Rossellomorea vietnamensis</name>
    <dbReference type="NCBI Taxonomy" id="218284"/>
    <lineage>
        <taxon>Bacteria</taxon>
        <taxon>Bacillati</taxon>
        <taxon>Bacillota</taxon>
        <taxon>Bacilli</taxon>
        <taxon>Bacillales</taxon>
        <taxon>Bacillaceae</taxon>
        <taxon>Rossellomorea</taxon>
    </lineage>
</organism>
<comment type="caution">
    <text evidence="2">The sequence shown here is derived from an EMBL/GenBank/DDBJ whole genome shotgun (WGS) entry which is preliminary data.</text>
</comment>
<name>A0A5D4MJF8_9BACI</name>
<reference evidence="2 3" key="1">
    <citation type="submission" date="2019-08" db="EMBL/GenBank/DDBJ databases">
        <title>Bacillus genomes from the desert of Cuatro Cienegas, Coahuila.</title>
        <authorList>
            <person name="Olmedo-Alvarez G."/>
        </authorList>
    </citation>
    <scope>NUCLEOTIDE SEQUENCE [LARGE SCALE GENOMIC DNA]</scope>
    <source>
        <strain evidence="2 3">CH128b_4D</strain>
    </source>
</reference>